<dbReference type="HOGENOM" id="CLU_009583_2_1_2"/>
<dbReference type="Proteomes" id="UP000013307">
    <property type="component" value="Chromosome"/>
</dbReference>
<dbReference type="CDD" id="cd03801">
    <property type="entry name" value="GT4_PimA-like"/>
    <property type="match status" value="1"/>
</dbReference>
<feature type="domain" description="Glycosyl transferase family 1" evidence="1">
    <location>
        <begin position="172"/>
        <end position="323"/>
    </location>
</feature>
<dbReference type="eggNOG" id="arCOG01410">
    <property type="taxonomic scope" value="Archaea"/>
</dbReference>
<dbReference type="PANTHER" id="PTHR45947:SF3">
    <property type="entry name" value="SULFOQUINOVOSYL TRANSFERASE SQD2"/>
    <property type="match status" value="1"/>
</dbReference>
<dbReference type="SUPFAM" id="SSF53756">
    <property type="entry name" value="UDP-Glycosyltransferase/glycogen phosphorylase"/>
    <property type="match status" value="1"/>
</dbReference>
<dbReference type="Pfam" id="PF00534">
    <property type="entry name" value="Glycos_transf_1"/>
    <property type="match status" value="1"/>
</dbReference>
<dbReference type="KEGG" id="ast:Asulf_00816"/>
<sequence>MKECCEIKIALTTPYYPPHIGGVEIHVEGLVRQLSKKYNVTVISSNNTRCIEIPYSPIPVSFPGVQADIYHSHVPSPFFAWWVMKKGYSPHVITYHNDVVVPSTVNGYRIPGNVGYLVERVNEKVIVPVLESCDVIIATTKSYAVTSPVLSRFIDKVEVVPNAVDLKKFNCKNVKKQDFVLYVGRLVEYKGLPVLIEAMKKVQKEFDCELIVIGDGEDRARLENLAKNIKARFLGRLPTKEVIGWMQKARVLVLPSFSRLEAFGIVLLEAMACGTPVIASNIAGVREVALEGGLVFDDVDDLSNKILKILTNDSFAKKLSAKGLKSVKNYSWEVVSEKIEKIYLRLV</sequence>
<keyword evidence="4" id="KW-1185">Reference proteome</keyword>
<dbReference type="InterPro" id="IPR050194">
    <property type="entry name" value="Glycosyltransferase_grp1"/>
</dbReference>
<dbReference type="GO" id="GO:0016757">
    <property type="term" value="F:glycosyltransferase activity"/>
    <property type="evidence" value="ECO:0007669"/>
    <property type="project" value="InterPro"/>
</dbReference>
<dbReference type="EMBL" id="CP005290">
    <property type="protein sequence ID" value="AGK60825.1"/>
    <property type="molecule type" value="Genomic_DNA"/>
</dbReference>
<dbReference type="InterPro" id="IPR028098">
    <property type="entry name" value="Glyco_trans_4-like_N"/>
</dbReference>
<dbReference type="GeneID" id="15392457"/>
<evidence type="ECO:0000259" key="1">
    <source>
        <dbReference type="Pfam" id="PF00534"/>
    </source>
</evidence>
<dbReference type="Pfam" id="PF13439">
    <property type="entry name" value="Glyco_transf_4"/>
    <property type="match status" value="1"/>
</dbReference>
<gene>
    <name evidence="3" type="ORF">Asulf_00816</name>
</gene>
<protein>
    <submittedName>
        <fullName evidence="3">Glycosyltransferase</fullName>
    </submittedName>
</protein>
<evidence type="ECO:0000259" key="2">
    <source>
        <dbReference type="Pfam" id="PF13439"/>
    </source>
</evidence>
<dbReference type="Gene3D" id="3.40.50.2000">
    <property type="entry name" value="Glycogen Phosphorylase B"/>
    <property type="match status" value="2"/>
</dbReference>
<feature type="domain" description="Glycosyltransferase subfamily 4-like N-terminal" evidence="2">
    <location>
        <begin position="66"/>
        <end position="167"/>
    </location>
</feature>
<dbReference type="PANTHER" id="PTHR45947">
    <property type="entry name" value="SULFOQUINOVOSYL TRANSFERASE SQD2"/>
    <property type="match status" value="1"/>
</dbReference>
<keyword evidence="3" id="KW-0808">Transferase</keyword>
<dbReference type="RefSeq" id="WP_015590423.1">
    <property type="nucleotide sequence ID" value="NC_021169.1"/>
</dbReference>
<dbReference type="InterPro" id="IPR001296">
    <property type="entry name" value="Glyco_trans_1"/>
</dbReference>
<evidence type="ECO:0000313" key="3">
    <source>
        <dbReference type="EMBL" id="AGK60825.1"/>
    </source>
</evidence>
<accession>N0BKT6</accession>
<dbReference type="AlphaFoldDB" id="N0BKT6"/>
<dbReference type="STRING" id="387631.Asulf_00816"/>
<dbReference type="OrthoDB" id="132546at2157"/>
<evidence type="ECO:0000313" key="4">
    <source>
        <dbReference type="Proteomes" id="UP000013307"/>
    </source>
</evidence>
<organism evidence="3 4">
    <name type="scientific">Archaeoglobus sulfaticallidus PM70-1</name>
    <dbReference type="NCBI Taxonomy" id="387631"/>
    <lineage>
        <taxon>Archaea</taxon>
        <taxon>Methanobacteriati</taxon>
        <taxon>Methanobacteriota</taxon>
        <taxon>Archaeoglobi</taxon>
        <taxon>Archaeoglobales</taxon>
        <taxon>Archaeoglobaceae</taxon>
        <taxon>Archaeoglobus</taxon>
    </lineage>
</organism>
<proteinExistence type="predicted"/>
<reference evidence="3 4" key="1">
    <citation type="journal article" date="2013" name="Genome Announc.">
        <title>Complete Genome Sequence of the Thermophilic and Facultatively Chemolithoautotrophic Sulfate Reducer Archaeoglobus sulfaticallidus Strain PM70-1T.</title>
        <authorList>
            <person name="Stokke R."/>
            <person name="Hocking W.P."/>
            <person name="Steinsbu B.O."/>
            <person name="Steen I.H."/>
        </authorList>
    </citation>
    <scope>NUCLEOTIDE SEQUENCE [LARGE SCALE GENOMIC DNA]</scope>
    <source>
        <strain evidence="3">PM70-1</strain>
    </source>
</reference>
<name>N0BKT6_9EURY</name>